<evidence type="ECO:0000313" key="3">
    <source>
        <dbReference type="Proteomes" id="UP000605970"/>
    </source>
</evidence>
<gene>
    <name evidence="2" type="ORF">Mgra_00004822</name>
</gene>
<feature type="transmembrane region" description="Helical" evidence="1">
    <location>
        <begin position="9"/>
        <end position="26"/>
    </location>
</feature>
<keyword evidence="3" id="KW-1185">Reference proteome</keyword>
<sequence length="109" mass="12478">MFFINKNKFIVFILVIIIIQLNYFYIPNVYCSRDGKLNGETCNTSGDCNTSMFCCNKETCFFRQECCKHQTNKCCYPIGISCSKNEQCCSGNCKIKIVDLGKIITSKTF</sequence>
<dbReference type="Proteomes" id="UP000605970">
    <property type="component" value="Unassembled WGS sequence"/>
</dbReference>
<evidence type="ECO:0000256" key="1">
    <source>
        <dbReference type="SAM" id="Phobius"/>
    </source>
</evidence>
<keyword evidence="1" id="KW-0812">Transmembrane</keyword>
<name>A0A8S9ZQN7_9BILA</name>
<dbReference type="AlphaFoldDB" id="A0A8S9ZQN7"/>
<keyword evidence="1" id="KW-0472">Membrane</keyword>
<reference evidence="2" key="1">
    <citation type="journal article" date="2020" name="Ecol. Evol.">
        <title>Genome structure and content of the rice root-knot nematode (Meloidogyne graminicola).</title>
        <authorList>
            <person name="Phan N.T."/>
            <person name="Danchin E.G.J."/>
            <person name="Klopp C."/>
            <person name="Perfus-Barbeoch L."/>
            <person name="Kozlowski D.K."/>
            <person name="Koutsovoulos G.D."/>
            <person name="Lopez-Roques C."/>
            <person name="Bouchez O."/>
            <person name="Zahm M."/>
            <person name="Besnard G."/>
            <person name="Bellafiore S."/>
        </authorList>
    </citation>
    <scope>NUCLEOTIDE SEQUENCE</scope>
    <source>
        <strain evidence="2">VN-18</strain>
    </source>
</reference>
<dbReference type="EMBL" id="JABEBT010000038">
    <property type="protein sequence ID" value="KAF7635730.1"/>
    <property type="molecule type" value="Genomic_DNA"/>
</dbReference>
<organism evidence="2 3">
    <name type="scientific">Meloidogyne graminicola</name>
    <dbReference type="NCBI Taxonomy" id="189291"/>
    <lineage>
        <taxon>Eukaryota</taxon>
        <taxon>Metazoa</taxon>
        <taxon>Ecdysozoa</taxon>
        <taxon>Nematoda</taxon>
        <taxon>Chromadorea</taxon>
        <taxon>Rhabditida</taxon>
        <taxon>Tylenchina</taxon>
        <taxon>Tylenchomorpha</taxon>
        <taxon>Tylenchoidea</taxon>
        <taxon>Meloidogynidae</taxon>
        <taxon>Meloidogyninae</taxon>
        <taxon>Meloidogyne</taxon>
    </lineage>
</organism>
<protein>
    <recommendedName>
        <fullName evidence="4">Transmembrane protein</fullName>
    </recommendedName>
</protein>
<evidence type="ECO:0000313" key="2">
    <source>
        <dbReference type="EMBL" id="KAF7635730.1"/>
    </source>
</evidence>
<evidence type="ECO:0008006" key="4">
    <source>
        <dbReference type="Google" id="ProtNLM"/>
    </source>
</evidence>
<accession>A0A8S9ZQN7</accession>
<keyword evidence="1" id="KW-1133">Transmembrane helix</keyword>
<proteinExistence type="predicted"/>
<comment type="caution">
    <text evidence="2">The sequence shown here is derived from an EMBL/GenBank/DDBJ whole genome shotgun (WGS) entry which is preliminary data.</text>
</comment>